<protein>
    <submittedName>
        <fullName evidence="1">Uncharacterized protein</fullName>
    </submittedName>
</protein>
<dbReference type="Gene3D" id="3.30.450.40">
    <property type="match status" value="1"/>
</dbReference>
<reference evidence="1 2" key="1">
    <citation type="submission" date="2023-03" db="EMBL/GenBank/DDBJ databases">
        <title>High-quality genome of Scylla paramamosain provides insights in environmental adaptation.</title>
        <authorList>
            <person name="Zhang L."/>
        </authorList>
    </citation>
    <scope>NUCLEOTIDE SEQUENCE [LARGE SCALE GENOMIC DNA]</scope>
    <source>
        <strain evidence="1">LZ_2023a</strain>
        <tissue evidence="1">Muscle</tissue>
    </source>
</reference>
<organism evidence="1 2">
    <name type="scientific">Scylla paramamosain</name>
    <name type="common">Mud crab</name>
    <dbReference type="NCBI Taxonomy" id="85552"/>
    <lineage>
        <taxon>Eukaryota</taxon>
        <taxon>Metazoa</taxon>
        <taxon>Ecdysozoa</taxon>
        <taxon>Arthropoda</taxon>
        <taxon>Crustacea</taxon>
        <taxon>Multicrustacea</taxon>
        <taxon>Malacostraca</taxon>
        <taxon>Eumalacostraca</taxon>
        <taxon>Eucarida</taxon>
        <taxon>Decapoda</taxon>
        <taxon>Pleocyemata</taxon>
        <taxon>Brachyura</taxon>
        <taxon>Eubrachyura</taxon>
        <taxon>Portunoidea</taxon>
        <taxon>Portunidae</taxon>
        <taxon>Portuninae</taxon>
        <taxon>Scylla</taxon>
    </lineage>
</organism>
<keyword evidence="2" id="KW-1185">Reference proteome</keyword>
<accession>A0AAW0SVN8</accession>
<proteinExistence type="predicted"/>
<sequence length="230" mass="24676">MTEARELLKCERCSVYLLDQQTVQDNEPKLTDDATDTLVIRQPETMTVHMTFELKSRDGGCQITQPSSSQLAASVHARLANYVSSTGQVDSAATRSCLADSAAVLAPLHELPASWKHAVGSPPSRLPVLVTGGARGPSSVPTYTAWWLRGSNSSPRGKGLPSTLPLKAYTMRRGSNTAGSTRDPGLVTALPEARHNPAWGADSASPWSCRGLPCHQPFQGILPAYSQPYH</sequence>
<name>A0AAW0SVN8_SCYPA</name>
<dbReference type="EMBL" id="JARAKH010000043">
    <property type="protein sequence ID" value="KAK8379133.1"/>
    <property type="molecule type" value="Genomic_DNA"/>
</dbReference>
<dbReference type="AlphaFoldDB" id="A0AAW0SVN8"/>
<gene>
    <name evidence="1" type="ORF">O3P69_019164</name>
</gene>
<evidence type="ECO:0000313" key="2">
    <source>
        <dbReference type="Proteomes" id="UP001487740"/>
    </source>
</evidence>
<dbReference type="Proteomes" id="UP001487740">
    <property type="component" value="Unassembled WGS sequence"/>
</dbReference>
<dbReference type="InterPro" id="IPR029016">
    <property type="entry name" value="GAF-like_dom_sf"/>
</dbReference>
<comment type="caution">
    <text evidence="1">The sequence shown here is derived from an EMBL/GenBank/DDBJ whole genome shotgun (WGS) entry which is preliminary data.</text>
</comment>
<evidence type="ECO:0000313" key="1">
    <source>
        <dbReference type="EMBL" id="KAK8379133.1"/>
    </source>
</evidence>